<gene>
    <name evidence="2" type="ORF">CTI12_AA360670</name>
</gene>
<dbReference type="STRING" id="35608.A0A2U1MNI9"/>
<sequence>MDNLNNMVVQFGRNLASLRGEIWKLDKRDTHNDQNQYFSDCNVRNSGYSSCTVDKSTFVMGIDGRSNFGNSKEVKKGSIELVGYEGCRKTNVNVKGEEIECMGSIAHEKSIAHLSTWPCTMESWMFNLAHSELYKSADKDDPEALFEGVAMVGLVGVLRQLGDLAKYEKFSFSLRS</sequence>
<reference evidence="2 3" key="1">
    <citation type="journal article" date="2018" name="Mol. Plant">
        <title>The genome of Artemisia annua provides insight into the evolution of Asteraceae family and artemisinin biosynthesis.</title>
        <authorList>
            <person name="Shen Q."/>
            <person name="Zhang L."/>
            <person name="Liao Z."/>
            <person name="Wang S."/>
            <person name="Yan T."/>
            <person name="Shi P."/>
            <person name="Liu M."/>
            <person name="Fu X."/>
            <person name="Pan Q."/>
            <person name="Wang Y."/>
            <person name="Lv Z."/>
            <person name="Lu X."/>
            <person name="Zhang F."/>
            <person name="Jiang W."/>
            <person name="Ma Y."/>
            <person name="Chen M."/>
            <person name="Hao X."/>
            <person name="Li L."/>
            <person name="Tang Y."/>
            <person name="Lv G."/>
            <person name="Zhou Y."/>
            <person name="Sun X."/>
            <person name="Brodelius P.E."/>
            <person name="Rose J.K.C."/>
            <person name="Tang K."/>
        </authorList>
    </citation>
    <scope>NUCLEOTIDE SEQUENCE [LARGE SCALE GENOMIC DNA]</scope>
    <source>
        <strain evidence="3">cv. Huhao1</strain>
        <tissue evidence="2">Leaf</tissue>
    </source>
</reference>
<accession>A0A2U1MNI9</accession>
<comment type="similarity">
    <text evidence="1">Belongs to the SCAR/WAVE family.</text>
</comment>
<dbReference type="GO" id="GO:0003779">
    <property type="term" value="F:actin binding"/>
    <property type="evidence" value="ECO:0007669"/>
    <property type="project" value="UniProtKB-KW"/>
</dbReference>
<dbReference type="Proteomes" id="UP000245207">
    <property type="component" value="Unassembled WGS sequence"/>
</dbReference>
<evidence type="ECO:0000313" key="2">
    <source>
        <dbReference type="EMBL" id="PWA62786.1"/>
    </source>
</evidence>
<protein>
    <submittedName>
        <fullName evidence="2">Protein SCAR2</fullName>
    </submittedName>
</protein>
<dbReference type="AlphaFoldDB" id="A0A2U1MNI9"/>
<dbReference type="PANTHER" id="PTHR12902:SF1">
    <property type="entry name" value="WISKOTT-ALDRICH SYNDROME PROTEIN FAMILY MEMBER"/>
    <property type="match status" value="1"/>
</dbReference>
<name>A0A2U1MNI9_ARTAN</name>
<evidence type="ECO:0000313" key="3">
    <source>
        <dbReference type="Proteomes" id="UP000245207"/>
    </source>
</evidence>
<evidence type="ECO:0000256" key="1">
    <source>
        <dbReference type="ARBA" id="ARBA00006993"/>
    </source>
</evidence>
<dbReference type="GO" id="GO:0030036">
    <property type="term" value="P:actin cytoskeleton organization"/>
    <property type="evidence" value="ECO:0007669"/>
    <property type="project" value="InterPro"/>
</dbReference>
<dbReference type="GO" id="GO:0034237">
    <property type="term" value="F:protein kinase A regulatory subunit binding"/>
    <property type="evidence" value="ECO:0007669"/>
    <property type="project" value="TreeGrafter"/>
</dbReference>
<proteinExistence type="inferred from homology"/>
<dbReference type="PANTHER" id="PTHR12902">
    <property type="entry name" value="WASP-1"/>
    <property type="match status" value="1"/>
</dbReference>
<dbReference type="Gene3D" id="1.20.5.340">
    <property type="match status" value="1"/>
</dbReference>
<dbReference type="GO" id="GO:2000601">
    <property type="term" value="P:positive regulation of Arp2/3 complex-mediated actin nucleation"/>
    <property type="evidence" value="ECO:0007669"/>
    <property type="project" value="TreeGrafter"/>
</dbReference>
<organism evidence="2 3">
    <name type="scientific">Artemisia annua</name>
    <name type="common">Sweet wormwood</name>
    <dbReference type="NCBI Taxonomy" id="35608"/>
    <lineage>
        <taxon>Eukaryota</taxon>
        <taxon>Viridiplantae</taxon>
        <taxon>Streptophyta</taxon>
        <taxon>Embryophyta</taxon>
        <taxon>Tracheophyta</taxon>
        <taxon>Spermatophyta</taxon>
        <taxon>Magnoliopsida</taxon>
        <taxon>eudicotyledons</taxon>
        <taxon>Gunneridae</taxon>
        <taxon>Pentapetalae</taxon>
        <taxon>asterids</taxon>
        <taxon>campanulids</taxon>
        <taxon>Asterales</taxon>
        <taxon>Asteraceae</taxon>
        <taxon>Asteroideae</taxon>
        <taxon>Anthemideae</taxon>
        <taxon>Artemisiinae</taxon>
        <taxon>Artemisia</taxon>
    </lineage>
</organism>
<dbReference type="GO" id="GO:0005856">
    <property type="term" value="C:cytoskeleton"/>
    <property type="evidence" value="ECO:0007669"/>
    <property type="project" value="UniProtKB-SubCell"/>
</dbReference>
<dbReference type="OrthoDB" id="1929108at2759"/>
<dbReference type="InterPro" id="IPR028288">
    <property type="entry name" value="SCAR/WAVE_fam"/>
</dbReference>
<dbReference type="GO" id="GO:0071933">
    <property type="term" value="F:Arp2/3 complex binding"/>
    <property type="evidence" value="ECO:0007669"/>
    <property type="project" value="TreeGrafter"/>
</dbReference>
<comment type="caution">
    <text evidence="2">The sequence shown here is derived from an EMBL/GenBank/DDBJ whole genome shotgun (WGS) entry which is preliminary data.</text>
</comment>
<keyword evidence="3" id="KW-1185">Reference proteome</keyword>
<dbReference type="EMBL" id="PKPP01004786">
    <property type="protein sequence ID" value="PWA62786.1"/>
    <property type="molecule type" value="Genomic_DNA"/>
</dbReference>